<evidence type="ECO:0000313" key="1">
    <source>
        <dbReference type="EMBL" id="MEZ6852763.1"/>
    </source>
</evidence>
<organism evidence="1 2">
    <name type="scientific">Halodesulfovibrio aestuarii</name>
    <dbReference type="NCBI Taxonomy" id="126333"/>
    <lineage>
        <taxon>Bacteria</taxon>
        <taxon>Pseudomonadati</taxon>
        <taxon>Thermodesulfobacteriota</taxon>
        <taxon>Desulfovibrionia</taxon>
        <taxon>Desulfovibrionales</taxon>
        <taxon>Desulfovibrionaceae</taxon>
        <taxon>Halodesulfovibrio</taxon>
    </lineage>
</organism>
<keyword evidence="2" id="KW-1185">Reference proteome</keyword>
<reference evidence="1 2" key="1">
    <citation type="submission" date="2024-07" db="EMBL/GenBank/DDBJ databases">
        <title>Active virus-host system and metabolic interactions in a Lokiarchaeon culture.</title>
        <authorList>
            <person name="Ponce Toledo R.I."/>
            <person name="Rodrigues Oliveira T."/>
            <person name="Schleper C."/>
        </authorList>
    </citation>
    <scope>NUCLEOTIDE SEQUENCE [LARGE SCALE GENOMIC DNA]</scope>
    <source>
        <strain evidence="1 2">B35</strain>
    </source>
</reference>
<evidence type="ECO:0000313" key="2">
    <source>
        <dbReference type="Proteomes" id="UP001568358"/>
    </source>
</evidence>
<name>A0ABV4JTH8_9BACT</name>
<accession>A0ABV4JTH8</accession>
<comment type="caution">
    <text evidence="1">The sequence shown here is derived from an EMBL/GenBank/DDBJ whole genome shotgun (WGS) entry which is preliminary data.</text>
</comment>
<gene>
    <name evidence="1" type="ORF">AB2Z07_04330</name>
</gene>
<dbReference type="RefSeq" id="WP_371150040.1">
    <property type="nucleotide sequence ID" value="NZ_JBFSOO010000003.1"/>
</dbReference>
<dbReference type="Proteomes" id="UP001568358">
    <property type="component" value="Unassembled WGS sequence"/>
</dbReference>
<dbReference type="EMBL" id="JBFSOO010000003">
    <property type="protein sequence ID" value="MEZ6852763.1"/>
    <property type="molecule type" value="Genomic_DNA"/>
</dbReference>
<protein>
    <submittedName>
        <fullName evidence="1">Uncharacterized protein</fullName>
    </submittedName>
</protein>
<proteinExistence type="predicted"/>
<sequence length="56" mass="6198">MKTIMKPFLFCNPNAVTPQDHTVYDDTLKAARVAGALFPDKYESDEPSIGKVLTVL</sequence>